<evidence type="ECO:0000256" key="1">
    <source>
        <dbReference type="ARBA" id="ARBA00022857"/>
    </source>
</evidence>
<organism evidence="2 3">
    <name type="scientific">Talaromyces pinophilus</name>
    <name type="common">Penicillium pinophilum</name>
    <dbReference type="NCBI Taxonomy" id="128442"/>
    <lineage>
        <taxon>Eukaryota</taxon>
        <taxon>Fungi</taxon>
        <taxon>Dikarya</taxon>
        <taxon>Ascomycota</taxon>
        <taxon>Pezizomycotina</taxon>
        <taxon>Eurotiomycetes</taxon>
        <taxon>Eurotiomycetidae</taxon>
        <taxon>Eurotiales</taxon>
        <taxon>Trichocomaceae</taxon>
        <taxon>Talaromyces</taxon>
        <taxon>Talaromyces sect. Talaromyces</taxon>
    </lineage>
</organism>
<dbReference type="PROSITE" id="PS00061">
    <property type="entry name" value="ADH_SHORT"/>
    <property type="match status" value="1"/>
</dbReference>
<dbReference type="PANTHER" id="PTHR45458:SF3">
    <property type="entry name" value="CHAIN DEHYDROGENASE (ATSC), PUTATIVE-RELATED"/>
    <property type="match status" value="1"/>
</dbReference>
<proteinExistence type="predicted"/>
<dbReference type="InterPro" id="IPR002347">
    <property type="entry name" value="SDR_fam"/>
</dbReference>
<protein>
    <submittedName>
        <fullName evidence="2">Short chain dehydrogenase</fullName>
    </submittedName>
</protein>
<sequence length="268" mass="29071">MPSYFITGAARNIGYGFLRQISADPNNTVIVLVRDKPATDTRISAEMSDRKNISVIQGDLTDIQSLKTAVEETSKITGGSLDVLIASAAYTGDYARFDGLGDLDIERLGADMHQHFESNVMGNINLFNLFVPLIRNGNLKKVVAISTGLSDLDLIRKLRIANAAPYSITKAALNMVVAKFHAQYADEGILFMAICPGSVATGNFDNLTPEQETKAGVMFQKFIKYAPHFTGPAPIEDAVKDVLQVVDKATIETNGGILVSHFGNKQFL</sequence>
<dbReference type="GO" id="GO:0016616">
    <property type="term" value="F:oxidoreductase activity, acting on the CH-OH group of donors, NAD or NADP as acceptor"/>
    <property type="evidence" value="ECO:0007669"/>
    <property type="project" value="TreeGrafter"/>
</dbReference>
<dbReference type="PRINTS" id="PR00081">
    <property type="entry name" value="GDHRDH"/>
</dbReference>
<gene>
    <name evidence="2" type="ORF">TCE0_044f16531</name>
</gene>
<dbReference type="InterPro" id="IPR036291">
    <property type="entry name" value="NAD(P)-bd_dom_sf"/>
</dbReference>
<evidence type="ECO:0000313" key="2">
    <source>
        <dbReference type="EMBL" id="GAM42497.1"/>
    </source>
</evidence>
<dbReference type="EMBL" id="DF933840">
    <property type="protein sequence ID" value="GAM42497.1"/>
    <property type="molecule type" value="Genomic_DNA"/>
</dbReference>
<name>A0A478EB82_TALPI</name>
<dbReference type="AlphaFoldDB" id="A0A478EB82"/>
<keyword evidence="1" id="KW-0521">NADP</keyword>
<dbReference type="InterPro" id="IPR052184">
    <property type="entry name" value="SDR_enzymes"/>
</dbReference>
<dbReference type="Pfam" id="PF00106">
    <property type="entry name" value="adh_short"/>
    <property type="match status" value="1"/>
</dbReference>
<dbReference type="PANTHER" id="PTHR45458">
    <property type="entry name" value="SHORT-CHAIN DEHYDROGENASE/REDUCTASE SDR"/>
    <property type="match status" value="1"/>
</dbReference>
<dbReference type="SUPFAM" id="SSF51735">
    <property type="entry name" value="NAD(P)-binding Rossmann-fold domains"/>
    <property type="match status" value="1"/>
</dbReference>
<evidence type="ECO:0000313" key="3">
    <source>
        <dbReference type="Proteomes" id="UP000053095"/>
    </source>
</evidence>
<keyword evidence="3" id="KW-1185">Reference proteome</keyword>
<accession>A0A478EB82</accession>
<reference evidence="3" key="1">
    <citation type="journal article" date="2015" name="Genome Announc.">
        <title>Draft genome sequence of Talaromyces cellulolyticus strain Y-94, a source of lignocellulosic biomass-degrading enzymes.</title>
        <authorList>
            <person name="Fujii T."/>
            <person name="Koike H."/>
            <person name="Sawayama S."/>
            <person name="Yano S."/>
            <person name="Inoue H."/>
        </authorList>
    </citation>
    <scope>NUCLEOTIDE SEQUENCE [LARGE SCALE GENOMIC DNA]</scope>
    <source>
        <strain evidence="3">Y-94</strain>
    </source>
</reference>
<dbReference type="InterPro" id="IPR020904">
    <property type="entry name" value="Sc_DH/Rdtase_CS"/>
</dbReference>
<dbReference type="Proteomes" id="UP000053095">
    <property type="component" value="Unassembled WGS sequence"/>
</dbReference>
<dbReference type="Gene3D" id="3.40.50.720">
    <property type="entry name" value="NAD(P)-binding Rossmann-like Domain"/>
    <property type="match status" value="1"/>
</dbReference>